<organism evidence="2 3">
    <name type="scientific">Aspergillus fumigatus</name>
    <name type="common">Neosartorya fumigata</name>
    <dbReference type="NCBI Taxonomy" id="746128"/>
    <lineage>
        <taxon>Eukaryota</taxon>
        <taxon>Fungi</taxon>
        <taxon>Dikarya</taxon>
        <taxon>Ascomycota</taxon>
        <taxon>Pezizomycotina</taxon>
        <taxon>Eurotiomycetes</taxon>
        <taxon>Eurotiomycetidae</taxon>
        <taxon>Eurotiales</taxon>
        <taxon>Aspergillaceae</taxon>
        <taxon>Aspergillus</taxon>
        <taxon>Aspergillus subgen. Fumigati</taxon>
    </lineage>
</organism>
<evidence type="ECO:0000313" key="2">
    <source>
        <dbReference type="EMBL" id="KAH1910125.1"/>
    </source>
</evidence>
<proteinExistence type="predicted"/>
<comment type="caution">
    <text evidence="2">The sequence shown here is derived from an EMBL/GenBank/DDBJ whole genome shotgun (WGS) entry which is preliminary data.</text>
</comment>
<name>A0A9P8NQI6_ASPFM</name>
<sequence>MTNPARCAKGGAPPRRADAETNAEDCVRTRWLVVAQNDRWPLLKDCIAAEFRFDFSARGPRPIERVSRTAGGEWWLRVNGPVVRRKLDVGGIPTDTGVDKRRRALAMQASNTRFQIL</sequence>
<dbReference type="EMBL" id="JAIBSC010000009">
    <property type="protein sequence ID" value="KAH1910125.1"/>
    <property type="molecule type" value="Genomic_DNA"/>
</dbReference>
<feature type="region of interest" description="Disordered" evidence="1">
    <location>
        <begin position="1"/>
        <end position="21"/>
    </location>
</feature>
<accession>A0A9P8NQI6</accession>
<evidence type="ECO:0000256" key="1">
    <source>
        <dbReference type="SAM" id="MobiDB-lite"/>
    </source>
</evidence>
<protein>
    <submittedName>
        <fullName evidence="2">Uncharacterized protein</fullName>
    </submittedName>
</protein>
<reference evidence="2" key="1">
    <citation type="submission" date="2021-08" db="EMBL/GenBank/DDBJ databases">
        <title>Global Aspergillus fumigatus from environmental and clinical sources.</title>
        <authorList>
            <person name="Barber A."/>
            <person name="Sae-Ong T."/>
        </authorList>
    </citation>
    <scope>NUCLEOTIDE SEQUENCE</scope>
    <source>
        <strain evidence="2">NRZ-2016-071</strain>
    </source>
</reference>
<dbReference type="Proteomes" id="UP000813423">
    <property type="component" value="Unassembled WGS sequence"/>
</dbReference>
<evidence type="ECO:0000313" key="3">
    <source>
        <dbReference type="Proteomes" id="UP000813423"/>
    </source>
</evidence>
<dbReference type="AlphaFoldDB" id="A0A9P8NQI6"/>
<gene>
    <name evidence="2" type="ORF">KXV57_009297</name>
</gene>